<comment type="caution">
    <text evidence="1">The sequence shown here is derived from an EMBL/GenBank/DDBJ whole genome shotgun (WGS) entry which is preliminary data.</text>
</comment>
<proteinExistence type="predicted"/>
<keyword evidence="2" id="KW-1185">Reference proteome</keyword>
<reference evidence="1 2" key="1">
    <citation type="submission" date="2018-03" db="EMBL/GenBank/DDBJ databases">
        <title>Genomic Encyclopedia of Archaeal and Bacterial Type Strains, Phase II (KMG-II): from individual species to whole genera.</title>
        <authorList>
            <person name="Goeker M."/>
        </authorList>
    </citation>
    <scope>NUCLEOTIDE SEQUENCE [LARGE SCALE GENOMIC DNA]</scope>
    <source>
        <strain evidence="1 2">DSM 101533</strain>
    </source>
</reference>
<accession>A0A2T0W1Y1</accession>
<dbReference type="EMBL" id="PVTP01000003">
    <property type="protein sequence ID" value="PRY78979.1"/>
    <property type="molecule type" value="Genomic_DNA"/>
</dbReference>
<organism evidence="1 2">
    <name type="scientific">Yoonia maritima</name>
    <dbReference type="NCBI Taxonomy" id="1435347"/>
    <lineage>
        <taxon>Bacteria</taxon>
        <taxon>Pseudomonadati</taxon>
        <taxon>Pseudomonadota</taxon>
        <taxon>Alphaproteobacteria</taxon>
        <taxon>Rhodobacterales</taxon>
        <taxon>Paracoccaceae</taxon>
        <taxon>Yoonia</taxon>
    </lineage>
</organism>
<sequence>MQIAYHIGAHSIDEDQLLKSTLRNVDMLAKKGIAVPGPGKYRSLIRSTIQGLDGAHPAPGTRDVLLDSIVESDDVQRLLLSNANFICIANRIFEHGVFYPQAETKTRAMRKLFPDDELSFYLSICHPATFIQDALRRPKSTPLGDFLGIMHPEEVRWADVVRRIHTGTPDAELIVWCNEDAPIVWPKLIRQFMGLPQAAQALGGLTPLIGLMEREGIDQLREQLNANPQASELERQTLIADYWEDYAIPETDEEEIDLPDLDEYAIAQITENYEADLAEIAAMDGVTLVLPFS</sequence>
<dbReference type="AlphaFoldDB" id="A0A2T0W1Y1"/>
<evidence type="ECO:0000313" key="2">
    <source>
        <dbReference type="Proteomes" id="UP000238007"/>
    </source>
</evidence>
<name>A0A2T0W1Y1_9RHOB</name>
<dbReference type="OrthoDB" id="7816979at2"/>
<gene>
    <name evidence="1" type="ORF">CLV80_103310</name>
</gene>
<dbReference type="RefSeq" id="WP_106355942.1">
    <property type="nucleotide sequence ID" value="NZ_PVTP01000003.1"/>
</dbReference>
<evidence type="ECO:0000313" key="1">
    <source>
        <dbReference type="EMBL" id="PRY78979.1"/>
    </source>
</evidence>
<dbReference type="Proteomes" id="UP000238007">
    <property type="component" value="Unassembled WGS sequence"/>
</dbReference>
<protein>
    <submittedName>
        <fullName evidence="1">Uncharacterized protein</fullName>
    </submittedName>
</protein>